<keyword evidence="2" id="KW-0328">Glycosyltransferase</keyword>
<feature type="signal peptide" evidence="4">
    <location>
        <begin position="1"/>
        <end position="26"/>
    </location>
</feature>
<dbReference type="PANTHER" id="PTHR31306:SF3">
    <property type="entry name" value="NUCLEOTIDE-DIPHOSPHO-SUGAR TRANSFERASE DOMAIN-CONTAINING PROTEIN"/>
    <property type="match status" value="1"/>
</dbReference>
<dbReference type="PANTHER" id="PTHR31306">
    <property type="entry name" value="ALPHA-1,6-MANNOSYLTRANSFERASE MNN11-RELATED"/>
    <property type="match status" value="1"/>
</dbReference>
<evidence type="ECO:0000313" key="5">
    <source>
        <dbReference type="EMBL" id="KAF2872362.1"/>
    </source>
</evidence>
<reference evidence="5 6" key="1">
    <citation type="submission" date="2020-01" db="EMBL/GenBank/DDBJ databases">
        <authorList>
            <consortium name="DOE Joint Genome Institute"/>
            <person name="Haridas S."/>
            <person name="Albert R."/>
            <person name="Binder M."/>
            <person name="Bloem J."/>
            <person name="Labutti K."/>
            <person name="Salamov A."/>
            <person name="Andreopoulos B."/>
            <person name="Baker S.E."/>
            <person name="Barry K."/>
            <person name="Bills G."/>
            <person name="Bluhm B.H."/>
            <person name="Cannon C."/>
            <person name="Castanera R."/>
            <person name="Culley D.E."/>
            <person name="Daum C."/>
            <person name="Ezra D."/>
            <person name="Gonzalez J.B."/>
            <person name="Henrissat B."/>
            <person name="Kuo A."/>
            <person name="Liang C."/>
            <person name="Lipzen A."/>
            <person name="Lutzoni F."/>
            <person name="Magnuson J."/>
            <person name="Mondo S."/>
            <person name="Nolan M."/>
            <person name="Ohm R."/>
            <person name="Pangilinan J."/>
            <person name="Park H.-J.H."/>
            <person name="Ramirez L."/>
            <person name="Alfaro M."/>
            <person name="Sun H."/>
            <person name="Tritt A."/>
            <person name="Yoshinaga Y."/>
            <person name="Zwiers L.-H.L."/>
            <person name="Turgeon B.G."/>
            <person name="Goodwin S.B."/>
            <person name="Spatafora J.W."/>
            <person name="Crous P.W."/>
            <person name="Grigoriev I.V."/>
        </authorList>
    </citation>
    <scope>NUCLEOTIDE SEQUENCE [LARGE SCALE GENOMIC DNA]</scope>
    <source>
        <strain evidence="5 6">CBS 611.86</strain>
    </source>
</reference>
<organism evidence="5 6">
    <name type="scientific">Massariosphaeria phaeospora</name>
    <dbReference type="NCBI Taxonomy" id="100035"/>
    <lineage>
        <taxon>Eukaryota</taxon>
        <taxon>Fungi</taxon>
        <taxon>Dikarya</taxon>
        <taxon>Ascomycota</taxon>
        <taxon>Pezizomycotina</taxon>
        <taxon>Dothideomycetes</taxon>
        <taxon>Pleosporomycetidae</taxon>
        <taxon>Pleosporales</taxon>
        <taxon>Pleosporales incertae sedis</taxon>
        <taxon>Massariosphaeria</taxon>
    </lineage>
</organism>
<name>A0A7C8MFZ0_9PLEO</name>
<dbReference type="InterPro" id="IPR008630">
    <property type="entry name" value="Glyco_trans_34"/>
</dbReference>
<dbReference type="OrthoDB" id="3763672at2759"/>
<comment type="similarity">
    <text evidence="1">Belongs to the glycosyltransferase 34 family.</text>
</comment>
<gene>
    <name evidence="5" type="ORF">BDV95DRAFT_381883</name>
</gene>
<evidence type="ECO:0000256" key="1">
    <source>
        <dbReference type="ARBA" id="ARBA00005664"/>
    </source>
</evidence>
<keyword evidence="4" id="KW-0732">Signal</keyword>
<dbReference type="Gene3D" id="3.90.550.10">
    <property type="entry name" value="Spore Coat Polysaccharide Biosynthesis Protein SpsA, Chain A"/>
    <property type="match status" value="1"/>
</dbReference>
<dbReference type="GO" id="GO:0000139">
    <property type="term" value="C:Golgi membrane"/>
    <property type="evidence" value="ECO:0007669"/>
    <property type="project" value="TreeGrafter"/>
</dbReference>
<feature type="chain" id="PRO_5028915829" description="Nucleotide-diphospho-sugar transferase domain-containing protein" evidence="4">
    <location>
        <begin position="27"/>
        <end position="339"/>
    </location>
</feature>
<dbReference type="EMBL" id="JAADJZ010000009">
    <property type="protein sequence ID" value="KAF2872362.1"/>
    <property type="molecule type" value="Genomic_DNA"/>
</dbReference>
<protein>
    <recommendedName>
        <fullName evidence="7">Nucleotide-diphospho-sugar transferase domain-containing protein</fullName>
    </recommendedName>
</protein>
<dbReference type="AlphaFoldDB" id="A0A7C8MFZ0"/>
<proteinExistence type="inferred from homology"/>
<dbReference type="GO" id="GO:0016757">
    <property type="term" value="F:glycosyltransferase activity"/>
    <property type="evidence" value="ECO:0007669"/>
    <property type="project" value="UniProtKB-KW"/>
</dbReference>
<dbReference type="Proteomes" id="UP000481861">
    <property type="component" value="Unassembled WGS sequence"/>
</dbReference>
<keyword evidence="3" id="KW-0808">Transferase</keyword>
<dbReference type="Pfam" id="PF05637">
    <property type="entry name" value="Glyco_transf_34"/>
    <property type="match status" value="1"/>
</dbReference>
<sequence length="339" mass="39387">MASQLRYLVFALLSLLLFVLVGYSRFEVPYATPFAKQGDSATSLQQVLQFIYNPSRFSITTPSFVHNGKTYTLPSIPRHTAPLGRDICILDVDTRSFDSEDQIFHGPDFDWPKLESYSGGIMNHYMYARAHGYDYKFYKANETDDRHPTWVKIAGLANTLKNYKYVVFLDADAIFNQMHVPIEWMLNYWSIDSTISLTMALDPPGQVNEDKRGRLYSNTGFIIAQNNPKTFEILKAWDECPTETRYKGCAEWNKVRFHEQSAYGSYIRYDYNNYLKELPCGEANGEWDLELCQGVFIQHMWWRTATVRSYFGDKTLQSLMGRMHAEVINEKDQIMETQD</sequence>
<comment type="caution">
    <text evidence="5">The sequence shown here is derived from an EMBL/GenBank/DDBJ whole genome shotgun (WGS) entry which is preliminary data.</text>
</comment>
<accession>A0A7C8MFZ0</accession>
<keyword evidence="6" id="KW-1185">Reference proteome</keyword>
<evidence type="ECO:0000256" key="4">
    <source>
        <dbReference type="SAM" id="SignalP"/>
    </source>
</evidence>
<evidence type="ECO:0000256" key="3">
    <source>
        <dbReference type="ARBA" id="ARBA00022679"/>
    </source>
</evidence>
<dbReference type="SUPFAM" id="SSF53448">
    <property type="entry name" value="Nucleotide-diphospho-sugar transferases"/>
    <property type="match status" value="1"/>
</dbReference>
<evidence type="ECO:0000256" key="2">
    <source>
        <dbReference type="ARBA" id="ARBA00022676"/>
    </source>
</evidence>
<dbReference type="GO" id="GO:0006487">
    <property type="term" value="P:protein N-linked glycosylation"/>
    <property type="evidence" value="ECO:0007669"/>
    <property type="project" value="TreeGrafter"/>
</dbReference>
<evidence type="ECO:0008006" key="7">
    <source>
        <dbReference type="Google" id="ProtNLM"/>
    </source>
</evidence>
<dbReference type="InterPro" id="IPR029044">
    <property type="entry name" value="Nucleotide-diphossugar_trans"/>
</dbReference>
<evidence type="ECO:0000313" key="6">
    <source>
        <dbReference type="Proteomes" id="UP000481861"/>
    </source>
</evidence>